<evidence type="ECO:0000259" key="7">
    <source>
        <dbReference type="PROSITE" id="PS50982"/>
    </source>
</evidence>
<feature type="region of interest" description="Disordered" evidence="6">
    <location>
        <begin position="670"/>
        <end position="707"/>
    </location>
</feature>
<feature type="compositionally biased region" description="Polar residues" evidence="6">
    <location>
        <begin position="237"/>
        <end position="249"/>
    </location>
</feature>
<dbReference type="InterPro" id="IPR038945">
    <property type="entry name" value="MBD13-like"/>
</dbReference>
<dbReference type="EMBL" id="CAMAPF010000046">
    <property type="protein sequence ID" value="CAH9084312.1"/>
    <property type="molecule type" value="Genomic_DNA"/>
</dbReference>
<evidence type="ECO:0000256" key="6">
    <source>
        <dbReference type="SAM" id="MobiDB-lite"/>
    </source>
</evidence>
<feature type="domain" description="MBD" evidence="7">
    <location>
        <begin position="301"/>
        <end position="375"/>
    </location>
</feature>
<feature type="compositionally biased region" description="Polar residues" evidence="6">
    <location>
        <begin position="92"/>
        <end position="105"/>
    </location>
</feature>
<comment type="subcellular location">
    <subcellularLocation>
        <location evidence="1">Nucleus</location>
    </subcellularLocation>
</comment>
<dbReference type="InterPro" id="IPR001739">
    <property type="entry name" value="Methyl_CpG_DNA-bd"/>
</dbReference>
<dbReference type="PANTHER" id="PTHR34067:SF20">
    <property type="entry name" value="OS08G0206700 PROTEIN"/>
    <property type="match status" value="1"/>
</dbReference>
<evidence type="ECO:0000313" key="9">
    <source>
        <dbReference type="Proteomes" id="UP001152523"/>
    </source>
</evidence>
<feature type="region of interest" description="Disordered" evidence="6">
    <location>
        <begin position="69"/>
        <end position="105"/>
    </location>
</feature>
<feature type="compositionally biased region" description="Polar residues" evidence="6">
    <location>
        <begin position="71"/>
        <end position="85"/>
    </location>
</feature>
<comment type="caution">
    <text evidence="8">The sequence shown here is derived from an EMBL/GenBank/DDBJ whole genome shotgun (WGS) entry which is preliminary data.</text>
</comment>
<feature type="region of interest" description="Disordered" evidence="6">
    <location>
        <begin position="417"/>
        <end position="480"/>
    </location>
</feature>
<keyword evidence="9" id="KW-1185">Reference proteome</keyword>
<dbReference type="SUPFAM" id="SSF54171">
    <property type="entry name" value="DNA-binding domain"/>
    <property type="match status" value="3"/>
</dbReference>
<dbReference type="Gene3D" id="3.30.890.10">
    <property type="entry name" value="Methyl-cpg-binding Protein 2, Chain A"/>
    <property type="match status" value="4"/>
</dbReference>
<evidence type="ECO:0000256" key="3">
    <source>
        <dbReference type="ARBA" id="ARBA00023125"/>
    </source>
</evidence>
<organism evidence="8 9">
    <name type="scientific">Cuscuta epithymum</name>
    <dbReference type="NCBI Taxonomy" id="186058"/>
    <lineage>
        <taxon>Eukaryota</taxon>
        <taxon>Viridiplantae</taxon>
        <taxon>Streptophyta</taxon>
        <taxon>Embryophyta</taxon>
        <taxon>Tracheophyta</taxon>
        <taxon>Spermatophyta</taxon>
        <taxon>Magnoliopsida</taxon>
        <taxon>eudicotyledons</taxon>
        <taxon>Gunneridae</taxon>
        <taxon>Pentapetalae</taxon>
        <taxon>asterids</taxon>
        <taxon>lamiids</taxon>
        <taxon>Solanales</taxon>
        <taxon>Convolvulaceae</taxon>
        <taxon>Cuscuteae</taxon>
        <taxon>Cuscuta</taxon>
        <taxon>Cuscuta subgen. Cuscuta</taxon>
    </lineage>
</organism>
<evidence type="ECO:0000256" key="5">
    <source>
        <dbReference type="ARBA" id="ARBA00023242"/>
    </source>
</evidence>
<dbReference type="PROSITE" id="PS50982">
    <property type="entry name" value="MBD"/>
    <property type="match status" value="4"/>
</dbReference>
<dbReference type="GO" id="GO:0005634">
    <property type="term" value="C:nucleus"/>
    <property type="evidence" value="ECO:0007669"/>
    <property type="project" value="UniProtKB-SubCell"/>
</dbReference>
<feature type="compositionally biased region" description="Polar residues" evidence="6">
    <location>
        <begin position="580"/>
        <end position="595"/>
    </location>
</feature>
<feature type="compositionally biased region" description="Polar residues" evidence="6">
    <location>
        <begin position="467"/>
        <end position="480"/>
    </location>
</feature>
<gene>
    <name evidence="8" type="ORF">CEPIT_LOCUS8849</name>
</gene>
<evidence type="ECO:0000256" key="4">
    <source>
        <dbReference type="ARBA" id="ARBA00023163"/>
    </source>
</evidence>
<sequence>MVAGKSPGTLPSGWSEHIKVKKGRKIKHYVDPVSGYSFLSKMDALRYVETGDIGKCVKKPKKDDSLLGAYNKSNHIQESSGNEVSENEKPTNIESEASIQPTSGNEVSNALSSVAVKDNAVDGLPPGWVKEIKTRVHAHGIRRDPLYIDPVSGYVFFSKKDVMRYVETGDIGKCLIRPKKRDSLLESNSKYHYADPVSGYSSLPKMDAMPYMETGDIGKCVKKPMKDDSLLGAYNKSNHIQESSGNEVSENEKPTNIESEASIQPTSGYEVSENEKPTDIESEASIQPTSGNEVSKTVSSAAVKDNAVDGLPPGWVKEIKTRVHAHGIRRDPLYIDPASGYAFFSKKDVMRYVETGDIGKCLMRPKKRDSLSETCSKYHYADPVSEYSSLPKMDAMPYMETCDIGKCVKKPKKDDSLLGAYNKSESSRKEVSENEKPTNIESEASIPPTSGNEVSENEKPTDIESEASIQPTSGNEVSNTVSSVAVKDNAVDGLPPGWVKEIKTRVHAHGIRRDPVYIDPVSGYVFFSKKDVMRYVETGDIGKCLTRPKKRDSLSETYRKYDSPSATMGKITRQSICSNEETRVTDSGNGSTSSRFSKRLAGHNPEEVADLGLVSEQTLRVAIRNHAGTDTANTSSAQILNYPPRHVHDLSNSVGSEREASLVPACQDLQPATNSGVTEPDETVKVDKHSPVAENQAVSEDPKPILGDDSEPKYPFGDCLSDPCFEFAFKTLTGAIPVEDFIPCERASHKESYPPLSEACFDLPIFDSFPNDMPSRSAPPDKHTSKNLMTATSPTTTKAKP</sequence>
<feature type="compositionally biased region" description="Basic and acidic residues" evidence="6">
    <location>
        <begin position="682"/>
        <end position="691"/>
    </location>
</feature>
<dbReference type="InterPro" id="IPR016177">
    <property type="entry name" value="DNA-bd_dom_sf"/>
</dbReference>
<feature type="compositionally biased region" description="Polar residues" evidence="6">
    <location>
        <begin position="284"/>
        <end position="294"/>
    </location>
</feature>
<feature type="compositionally biased region" description="Polar residues" evidence="6">
    <location>
        <begin position="256"/>
        <end position="269"/>
    </location>
</feature>
<evidence type="ECO:0000313" key="8">
    <source>
        <dbReference type="EMBL" id="CAH9084312.1"/>
    </source>
</evidence>
<feature type="compositionally biased region" description="Polar residues" evidence="6">
    <location>
        <begin position="439"/>
        <end position="454"/>
    </location>
</feature>
<dbReference type="AlphaFoldDB" id="A0AAV0CTK9"/>
<dbReference type="Proteomes" id="UP001152523">
    <property type="component" value="Unassembled WGS sequence"/>
</dbReference>
<feature type="region of interest" description="Disordered" evidence="6">
    <location>
        <begin position="237"/>
        <end position="294"/>
    </location>
</feature>
<dbReference type="GO" id="GO:0003677">
    <property type="term" value="F:DNA binding"/>
    <property type="evidence" value="ECO:0007669"/>
    <property type="project" value="UniProtKB-KW"/>
</dbReference>
<feature type="region of interest" description="Disordered" evidence="6">
    <location>
        <begin position="771"/>
        <end position="801"/>
    </location>
</feature>
<protein>
    <recommendedName>
        <fullName evidence="7">MBD domain-containing protein</fullName>
    </recommendedName>
</protein>
<feature type="domain" description="MBD" evidence="7">
    <location>
        <begin position="484"/>
        <end position="558"/>
    </location>
</feature>
<feature type="compositionally biased region" description="Low complexity" evidence="6">
    <location>
        <begin position="790"/>
        <end position="801"/>
    </location>
</feature>
<feature type="domain" description="MBD" evidence="7">
    <location>
        <begin position="114"/>
        <end position="190"/>
    </location>
</feature>
<reference evidence="8" key="1">
    <citation type="submission" date="2022-07" db="EMBL/GenBank/DDBJ databases">
        <authorList>
            <person name="Macas J."/>
            <person name="Novak P."/>
            <person name="Neumann P."/>
        </authorList>
    </citation>
    <scope>NUCLEOTIDE SEQUENCE</scope>
</reference>
<feature type="compositionally biased region" description="Basic and acidic residues" evidence="6">
    <location>
        <begin position="425"/>
        <end position="438"/>
    </location>
</feature>
<proteinExistence type="predicted"/>
<dbReference type="PANTHER" id="PTHR34067">
    <property type="entry name" value="OS04G0193200 PROTEIN"/>
    <property type="match status" value="1"/>
</dbReference>
<name>A0AAV0CTK9_9ASTE</name>
<evidence type="ECO:0000256" key="1">
    <source>
        <dbReference type="ARBA" id="ARBA00004123"/>
    </source>
</evidence>
<keyword evidence="4" id="KW-0804">Transcription</keyword>
<evidence type="ECO:0000256" key="2">
    <source>
        <dbReference type="ARBA" id="ARBA00023015"/>
    </source>
</evidence>
<keyword evidence="3" id="KW-0238">DNA-binding</keyword>
<feature type="domain" description="MBD" evidence="7">
    <location>
        <begin position="1"/>
        <end position="70"/>
    </location>
</feature>
<feature type="region of interest" description="Disordered" evidence="6">
    <location>
        <begin position="580"/>
        <end position="600"/>
    </location>
</feature>
<accession>A0AAV0CTK9</accession>
<keyword evidence="2" id="KW-0805">Transcription regulation</keyword>
<keyword evidence="5" id="KW-0539">Nucleus</keyword>